<evidence type="ECO:0000256" key="7">
    <source>
        <dbReference type="ARBA" id="ARBA00023265"/>
    </source>
</evidence>
<protein>
    <submittedName>
        <fullName evidence="9">MLO-like protein 12</fullName>
    </submittedName>
</protein>
<evidence type="ECO:0000256" key="2">
    <source>
        <dbReference type="ARBA" id="ARBA00006574"/>
    </source>
</evidence>
<evidence type="ECO:0000313" key="10">
    <source>
        <dbReference type="Proteomes" id="UP001418222"/>
    </source>
</evidence>
<dbReference type="EMBL" id="JBBWWQ010000002">
    <property type="protein sequence ID" value="KAK8954538.1"/>
    <property type="molecule type" value="Genomic_DNA"/>
</dbReference>
<feature type="compositionally biased region" description="Low complexity" evidence="8">
    <location>
        <begin position="76"/>
        <end position="96"/>
    </location>
</feature>
<dbReference type="AlphaFoldDB" id="A0AAP0BZB3"/>
<sequence length="184" mass="19584">MGSTMRETIFTDRVVAGLKNWRSTAKKSLFSKESGDGSNSPATPSVSHLPLLGSPKSGQSSTWTHHHPPLPLSIMPSPTDAASSSSSTPAPASTSSKVGRGGLSSSRTSSAAARFEFPTRRRELEEIQKVTEEMMGASRSCGGGFEGGGEMSFRMWWHQEMTSPIGGRRSSKTAAFCGVDEENN</sequence>
<keyword evidence="4" id="KW-0611">Plant defense</keyword>
<keyword evidence="5" id="KW-1133">Transmembrane helix</keyword>
<dbReference type="Pfam" id="PF03094">
    <property type="entry name" value="Mlo"/>
    <property type="match status" value="1"/>
</dbReference>
<keyword evidence="3" id="KW-0812">Transmembrane</keyword>
<dbReference type="Proteomes" id="UP001418222">
    <property type="component" value="Unassembled WGS sequence"/>
</dbReference>
<evidence type="ECO:0000256" key="3">
    <source>
        <dbReference type="ARBA" id="ARBA00022692"/>
    </source>
</evidence>
<name>A0AAP0BZB3_9ASPA</name>
<feature type="region of interest" description="Disordered" evidence="8">
    <location>
        <begin position="29"/>
        <end position="119"/>
    </location>
</feature>
<keyword evidence="6" id="KW-0472">Membrane</keyword>
<evidence type="ECO:0000256" key="8">
    <source>
        <dbReference type="SAM" id="MobiDB-lite"/>
    </source>
</evidence>
<gene>
    <name evidence="9" type="primary">MLO12</name>
    <name evidence="9" type="ORF">KSP39_PZI001847</name>
</gene>
<feature type="region of interest" description="Disordered" evidence="8">
    <location>
        <begin position="163"/>
        <end position="184"/>
    </location>
</feature>
<evidence type="ECO:0000256" key="4">
    <source>
        <dbReference type="ARBA" id="ARBA00022821"/>
    </source>
</evidence>
<comment type="similarity">
    <text evidence="2">Belongs to the MLO family.</text>
</comment>
<comment type="subcellular location">
    <subcellularLocation>
        <location evidence="1">Membrane</location>
        <topology evidence="1">Multi-pass membrane protein</topology>
    </subcellularLocation>
</comment>
<accession>A0AAP0BZB3</accession>
<reference evidence="9 10" key="1">
    <citation type="journal article" date="2022" name="Nat. Plants">
        <title>Genomes of leafy and leafless Platanthera orchids illuminate the evolution of mycoheterotrophy.</title>
        <authorList>
            <person name="Li M.H."/>
            <person name="Liu K.W."/>
            <person name="Li Z."/>
            <person name="Lu H.C."/>
            <person name="Ye Q.L."/>
            <person name="Zhang D."/>
            <person name="Wang J.Y."/>
            <person name="Li Y.F."/>
            <person name="Zhong Z.M."/>
            <person name="Liu X."/>
            <person name="Yu X."/>
            <person name="Liu D.K."/>
            <person name="Tu X.D."/>
            <person name="Liu B."/>
            <person name="Hao Y."/>
            <person name="Liao X.Y."/>
            <person name="Jiang Y.T."/>
            <person name="Sun W.H."/>
            <person name="Chen J."/>
            <person name="Chen Y.Q."/>
            <person name="Ai Y."/>
            <person name="Zhai J.W."/>
            <person name="Wu S.S."/>
            <person name="Zhou Z."/>
            <person name="Hsiao Y.Y."/>
            <person name="Wu W.L."/>
            <person name="Chen Y.Y."/>
            <person name="Lin Y.F."/>
            <person name="Hsu J.L."/>
            <person name="Li C.Y."/>
            <person name="Wang Z.W."/>
            <person name="Zhao X."/>
            <person name="Zhong W.Y."/>
            <person name="Ma X.K."/>
            <person name="Ma L."/>
            <person name="Huang J."/>
            <person name="Chen G.Z."/>
            <person name="Huang M.Z."/>
            <person name="Huang L."/>
            <person name="Peng D.H."/>
            <person name="Luo Y.B."/>
            <person name="Zou S.Q."/>
            <person name="Chen S.P."/>
            <person name="Lan S."/>
            <person name="Tsai W.C."/>
            <person name="Van de Peer Y."/>
            <person name="Liu Z.J."/>
        </authorList>
    </citation>
    <scope>NUCLEOTIDE SEQUENCE [LARGE SCALE GENOMIC DNA]</scope>
    <source>
        <strain evidence="9">Lor287</strain>
    </source>
</reference>
<dbReference type="InterPro" id="IPR004326">
    <property type="entry name" value="Mlo"/>
</dbReference>
<comment type="caution">
    <text evidence="9">The sequence shown here is derived from an EMBL/GenBank/DDBJ whole genome shotgun (WGS) entry which is preliminary data.</text>
</comment>
<evidence type="ECO:0000313" key="9">
    <source>
        <dbReference type="EMBL" id="KAK8954538.1"/>
    </source>
</evidence>
<dbReference type="GO" id="GO:0016020">
    <property type="term" value="C:membrane"/>
    <property type="evidence" value="ECO:0007669"/>
    <property type="project" value="UniProtKB-SubCell"/>
</dbReference>
<evidence type="ECO:0000256" key="5">
    <source>
        <dbReference type="ARBA" id="ARBA00022989"/>
    </source>
</evidence>
<keyword evidence="7" id="KW-0568">Pathogenesis-related protein</keyword>
<evidence type="ECO:0000256" key="6">
    <source>
        <dbReference type="ARBA" id="ARBA00023136"/>
    </source>
</evidence>
<proteinExistence type="inferred from homology"/>
<feature type="compositionally biased region" description="Polar residues" evidence="8">
    <location>
        <begin position="36"/>
        <end position="46"/>
    </location>
</feature>
<organism evidence="9 10">
    <name type="scientific">Platanthera zijinensis</name>
    <dbReference type="NCBI Taxonomy" id="2320716"/>
    <lineage>
        <taxon>Eukaryota</taxon>
        <taxon>Viridiplantae</taxon>
        <taxon>Streptophyta</taxon>
        <taxon>Embryophyta</taxon>
        <taxon>Tracheophyta</taxon>
        <taxon>Spermatophyta</taxon>
        <taxon>Magnoliopsida</taxon>
        <taxon>Liliopsida</taxon>
        <taxon>Asparagales</taxon>
        <taxon>Orchidaceae</taxon>
        <taxon>Orchidoideae</taxon>
        <taxon>Orchideae</taxon>
        <taxon>Orchidinae</taxon>
        <taxon>Platanthera</taxon>
    </lineage>
</organism>
<keyword evidence="10" id="KW-1185">Reference proteome</keyword>
<feature type="compositionally biased region" description="Low complexity" evidence="8">
    <location>
        <begin position="103"/>
        <end position="114"/>
    </location>
</feature>
<evidence type="ECO:0000256" key="1">
    <source>
        <dbReference type="ARBA" id="ARBA00004141"/>
    </source>
</evidence>
<dbReference type="GO" id="GO:0006952">
    <property type="term" value="P:defense response"/>
    <property type="evidence" value="ECO:0007669"/>
    <property type="project" value="UniProtKB-KW"/>
</dbReference>